<reference evidence="1" key="1">
    <citation type="journal article" date="2020" name="Nat. Commun.">
        <title>Large-scale genome sequencing of mycorrhizal fungi provides insights into the early evolution of symbiotic traits.</title>
        <authorList>
            <person name="Miyauchi S."/>
            <person name="Kiss E."/>
            <person name="Kuo A."/>
            <person name="Drula E."/>
            <person name="Kohler A."/>
            <person name="Sanchez-Garcia M."/>
            <person name="Morin E."/>
            <person name="Andreopoulos B."/>
            <person name="Barry K.W."/>
            <person name="Bonito G."/>
            <person name="Buee M."/>
            <person name="Carver A."/>
            <person name="Chen C."/>
            <person name="Cichocki N."/>
            <person name="Clum A."/>
            <person name="Culley D."/>
            <person name="Crous P.W."/>
            <person name="Fauchery L."/>
            <person name="Girlanda M."/>
            <person name="Hayes R.D."/>
            <person name="Keri Z."/>
            <person name="LaButti K."/>
            <person name="Lipzen A."/>
            <person name="Lombard V."/>
            <person name="Magnuson J."/>
            <person name="Maillard F."/>
            <person name="Murat C."/>
            <person name="Nolan M."/>
            <person name="Ohm R.A."/>
            <person name="Pangilinan J."/>
            <person name="Pereira M.F."/>
            <person name="Perotto S."/>
            <person name="Peter M."/>
            <person name="Pfister S."/>
            <person name="Riley R."/>
            <person name="Sitrit Y."/>
            <person name="Stielow J.B."/>
            <person name="Szollosi G."/>
            <person name="Zifcakova L."/>
            <person name="Stursova M."/>
            <person name="Spatafora J.W."/>
            <person name="Tedersoo L."/>
            <person name="Vaario L.M."/>
            <person name="Yamada A."/>
            <person name="Yan M."/>
            <person name="Wang P."/>
            <person name="Xu J."/>
            <person name="Bruns T."/>
            <person name="Baldrian P."/>
            <person name="Vilgalys R."/>
            <person name="Dunand C."/>
            <person name="Henrissat B."/>
            <person name="Grigoriev I.V."/>
            <person name="Hibbett D."/>
            <person name="Nagy L.G."/>
            <person name="Martin F.M."/>
        </authorList>
    </citation>
    <scope>NUCLEOTIDE SEQUENCE</scope>
    <source>
        <strain evidence="1">UP504</strain>
    </source>
</reference>
<dbReference type="AlphaFoldDB" id="A0A9P6B6W7"/>
<dbReference type="EMBL" id="MU128922">
    <property type="protein sequence ID" value="KAF9518756.1"/>
    <property type="molecule type" value="Genomic_DNA"/>
</dbReference>
<evidence type="ECO:0000313" key="2">
    <source>
        <dbReference type="Proteomes" id="UP000886523"/>
    </source>
</evidence>
<evidence type="ECO:0000313" key="1">
    <source>
        <dbReference type="EMBL" id="KAF9518756.1"/>
    </source>
</evidence>
<name>A0A9P6B6W7_9AGAM</name>
<dbReference type="Proteomes" id="UP000886523">
    <property type="component" value="Unassembled WGS sequence"/>
</dbReference>
<gene>
    <name evidence="1" type="ORF">BS47DRAFT_195156</name>
</gene>
<comment type="caution">
    <text evidence="1">The sequence shown here is derived from an EMBL/GenBank/DDBJ whole genome shotgun (WGS) entry which is preliminary data.</text>
</comment>
<keyword evidence="2" id="KW-1185">Reference proteome</keyword>
<organism evidence="1 2">
    <name type="scientific">Hydnum rufescens UP504</name>
    <dbReference type="NCBI Taxonomy" id="1448309"/>
    <lineage>
        <taxon>Eukaryota</taxon>
        <taxon>Fungi</taxon>
        <taxon>Dikarya</taxon>
        <taxon>Basidiomycota</taxon>
        <taxon>Agaricomycotina</taxon>
        <taxon>Agaricomycetes</taxon>
        <taxon>Cantharellales</taxon>
        <taxon>Hydnaceae</taxon>
        <taxon>Hydnum</taxon>
    </lineage>
</organism>
<accession>A0A9P6B6W7</accession>
<sequence length="105" mass="11681">MARTLKLTAALGRCLLCQCPENSHASYLYLKVPISVEFARRCRKHSLIHSLHDVFMMDLSPFSDLRSPKLEIWSHESAQDVCTFSSSSPGLGAMDCVFKTTGSKS</sequence>
<protein>
    <submittedName>
        <fullName evidence="1">Uncharacterized protein</fullName>
    </submittedName>
</protein>
<proteinExistence type="predicted"/>